<evidence type="ECO:0000259" key="1">
    <source>
        <dbReference type="Pfam" id="PF01863"/>
    </source>
</evidence>
<dbReference type="Proteomes" id="UP000199423">
    <property type="component" value="Unassembled WGS sequence"/>
</dbReference>
<dbReference type="STRING" id="51670.SAMN04488557_0028"/>
<protein>
    <recommendedName>
        <fullName evidence="1">YgjP-like metallopeptidase domain-containing protein</fullName>
    </recommendedName>
</protein>
<dbReference type="InterPro" id="IPR053136">
    <property type="entry name" value="UTP_pyrophosphatase-like"/>
</dbReference>
<dbReference type="AlphaFoldDB" id="A0A1I7MTG8"/>
<dbReference type="InterPro" id="IPR002725">
    <property type="entry name" value="YgjP-like_metallopeptidase"/>
</dbReference>
<evidence type="ECO:0000313" key="2">
    <source>
        <dbReference type="EMBL" id="SFV25690.1"/>
    </source>
</evidence>
<dbReference type="RefSeq" id="WP_092862503.1">
    <property type="nucleotide sequence ID" value="NZ_FPCH01000001.1"/>
</dbReference>
<keyword evidence="3" id="KW-1185">Reference proteome</keyword>
<organism evidence="2 3">
    <name type="scientific">Hyphomicrobium facile</name>
    <dbReference type="NCBI Taxonomy" id="51670"/>
    <lineage>
        <taxon>Bacteria</taxon>
        <taxon>Pseudomonadati</taxon>
        <taxon>Pseudomonadota</taxon>
        <taxon>Alphaproteobacteria</taxon>
        <taxon>Hyphomicrobiales</taxon>
        <taxon>Hyphomicrobiaceae</taxon>
        <taxon>Hyphomicrobium</taxon>
    </lineage>
</organism>
<name>A0A1I7MTG8_9HYPH</name>
<dbReference type="Pfam" id="PF01863">
    <property type="entry name" value="YgjP-like"/>
    <property type="match status" value="1"/>
</dbReference>
<accession>A0A1I7MTG8</accession>
<feature type="domain" description="YgjP-like metallopeptidase" evidence="1">
    <location>
        <begin position="38"/>
        <end position="240"/>
    </location>
</feature>
<dbReference type="PANTHER" id="PTHR30399:SF1">
    <property type="entry name" value="UTP PYROPHOSPHATASE"/>
    <property type="match status" value="1"/>
</dbReference>
<dbReference type="CDD" id="cd07344">
    <property type="entry name" value="M48_yhfN_like"/>
    <property type="match status" value="1"/>
</dbReference>
<proteinExistence type="predicted"/>
<dbReference type="EMBL" id="FPCH01000001">
    <property type="protein sequence ID" value="SFV25690.1"/>
    <property type="molecule type" value="Genomic_DNA"/>
</dbReference>
<sequence>MRIANGHRAIDLSSKTRSSVRLEDIGAQVEVRRHPGARRLTLRVSRTRRAVIVTLPLQCDLDEAGTFLNRHIDWVRARLDSLPNHVPFEDAAAMPLRGTPHTISFTGNPRTRVITIDDRQGRRPSIIVPGDKERAPDRLTRFLFDEAKRDLAASVAKYTRPLSVKATRIGIRDQTSRWGSCSTTGALSFSWRLILAPSFVLDYVAAHEVAHLAEMNHGPRFWALVKKICPDFETAKQWLQVLGPDLHRYGPPHGQPVNSPPAGE</sequence>
<dbReference type="PANTHER" id="PTHR30399">
    <property type="entry name" value="UNCHARACTERIZED PROTEIN YGJP"/>
    <property type="match status" value="1"/>
</dbReference>
<gene>
    <name evidence="2" type="ORF">SAMN04488557_0028</name>
</gene>
<reference evidence="3" key="1">
    <citation type="submission" date="2016-10" db="EMBL/GenBank/DDBJ databases">
        <authorList>
            <person name="Varghese N."/>
            <person name="Submissions S."/>
        </authorList>
    </citation>
    <scope>NUCLEOTIDE SEQUENCE [LARGE SCALE GENOMIC DNA]</scope>
    <source>
        <strain evidence="3">DSM 1565</strain>
    </source>
</reference>
<evidence type="ECO:0000313" key="3">
    <source>
        <dbReference type="Proteomes" id="UP000199423"/>
    </source>
</evidence>
<dbReference type="Gene3D" id="3.30.2010.10">
    <property type="entry name" value="Metalloproteases ('zincins'), catalytic domain"/>
    <property type="match status" value="1"/>
</dbReference>
<dbReference type="OrthoDB" id="9795402at2"/>